<dbReference type="InterPro" id="IPR004837">
    <property type="entry name" value="NaCa_Exmemb"/>
</dbReference>
<feature type="transmembrane region" description="Helical" evidence="5">
    <location>
        <begin position="32"/>
        <end position="48"/>
    </location>
</feature>
<feature type="transmembrane region" description="Helical" evidence="5">
    <location>
        <begin position="303"/>
        <end position="319"/>
    </location>
</feature>
<reference evidence="7 8" key="1">
    <citation type="submission" date="2017-07" db="EMBL/GenBank/DDBJ databases">
        <authorList>
            <person name="Sun Z.S."/>
            <person name="Albrecht U."/>
            <person name="Echele G."/>
            <person name="Lee C.C."/>
        </authorList>
    </citation>
    <scope>NUCLEOTIDE SEQUENCE [LARGE SCALE GENOMIC DNA]</scope>
    <source>
        <strain evidence="7 8">CGMCC 1.12710</strain>
    </source>
</reference>
<feature type="transmembrane region" description="Helical" evidence="5">
    <location>
        <begin position="6"/>
        <end position="25"/>
    </location>
</feature>
<organism evidence="7 8">
    <name type="scientific">Amphiplicatus metriothermophilus</name>
    <dbReference type="NCBI Taxonomy" id="1519374"/>
    <lineage>
        <taxon>Bacteria</taxon>
        <taxon>Pseudomonadati</taxon>
        <taxon>Pseudomonadota</taxon>
        <taxon>Alphaproteobacteria</taxon>
        <taxon>Parvularculales</taxon>
        <taxon>Parvularculaceae</taxon>
        <taxon>Amphiplicatus</taxon>
    </lineage>
</organism>
<accession>A0A239PVY5</accession>
<keyword evidence="8" id="KW-1185">Reference proteome</keyword>
<feature type="domain" description="Sodium/calcium exchanger membrane region" evidence="6">
    <location>
        <begin position="4"/>
        <end position="143"/>
    </location>
</feature>
<feature type="transmembrane region" description="Helical" evidence="5">
    <location>
        <begin position="103"/>
        <end position="120"/>
    </location>
</feature>
<keyword evidence="2 5" id="KW-0812">Transmembrane</keyword>
<comment type="subcellular location">
    <subcellularLocation>
        <location evidence="1">Membrane</location>
        <topology evidence="1">Multi-pass membrane protein</topology>
    </subcellularLocation>
</comment>
<dbReference type="Pfam" id="PF01699">
    <property type="entry name" value="Na_Ca_ex"/>
    <property type="match status" value="2"/>
</dbReference>
<dbReference type="Proteomes" id="UP000198346">
    <property type="component" value="Unassembled WGS sequence"/>
</dbReference>
<evidence type="ECO:0000256" key="5">
    <source>
        <dbReference type="SAM" id="Phobius"/>
    </source>
</evidence>
<feature type="domain" description="Sodium/calcium exchanger membrane region" evidence="6">
    <location>
        <begin position="176"/>
        <end position="316"/>
    </location>
</feature>
<dbReference type="PANTHER" id="PTHR10846">
    <property type="entry name" value="SODIUM/POTASSIUM/CALCIUM EXCHANGER"/>
    <property type="match status" value="1"/>
</dbReference>
<dbReference type="GO" id="GO:0006874">
    <property type="term" value="P:intracellular calcium ion homeostasis"/>
    <property type="evidence" value="ECO:0007669"/>
    <property type="project" value="TreeGrafter"/>
</dbReference>
<name>A0A239PVY5_9PROT</name>
<evidence type="ECO:0000256" key="4">
    <source>
        <dbReference type="ARBA" id="ARBA00023136"/>
    </source>
</evidence>
<evidence type="ECO:0000256" key="1">
    <source>
        <dbReference type="ARBA" id="ARBA00004141"/>
    </source>
</evidence>
<dbReference type="GO" id="GO:0005262">
    <property type="term" value="F:calcium channel activity"/>
    <property type="evidence" value="ECO:0007669"/>
    <property type="project" value="TreeGrafter"/>
</dbReference>
<sequence>MADWFSILAGLVILTLGAELLIRGATALARRFGLSELLIGLTLVGFGTSTPELVSSVQASLLGSAGVAVGNVVGSNIANILLILALSALIAPIPSEARAFRRDAPTLAFATVLAALVALTGSYGRLAGAGFLLAIAAYIALAYLTERAAPDSPETQRHKEEAAALPAGPRSLILDIVMAGAGLGLLMVGAKLLVSGAIAVAAALGVSDTIIGLTVVAIGTSLPELATSVMAALRGRSALALGNVVGSNIYNLLGILGVTALIAPVAVPAQILRADMWVMLAATAAMIFFTLTRNRIERWEGGALLAGYAAYVGWLIAAAG</sequence>
<dbReference type="InterPro" id="IPR044880">
    <property type="entry name" value="NCX_ion-bd_dom_sf"/>
</dbReference>
<feature type="transmembrane region" description="Helical" evidence="5">
    <location>
        <begin position="271"/>
        <end position="291"/>
    </location>
</feature>
<evidence type="ECO:0000313" key="8">
    <source>
        <dbReference type="Proteomes" id="UP000198346"/>
    </source>
</evidence>
<gene>
    <name evidence="7" type="ORF">SAMN06297382_2179</name>
</gene>
<dbReference type="Gene3D" id="1.20.1420.30">
    <property type="entry name" value="NCX, central ion-binding region"/>
    <property type="match status" value="1"/>
</dbReference>
<dbReference type="RefSeq" id="WP_089412635.1">
    <property type="nucleotide sequence ID" value="NZ_FZQA01000004.1"/>
</dbReference>
<dbReference type="AlphaFoldDB" id="A0A239PVY5"/>
<feature type="transmembrane region" description="Helical" evidence="5">
    <location>
        <begin position="176"/>
        <end position="204"/>
    </location>
</feature>
<dbReference type="GO" id="GO:0005886">
    <property type="term" value="C:plasma membrane"/>
    <property type="evidence" value="ECO:0007669"/>
    <property type="project" value="TreeGrafter"/>
</dbReference>
<dbReference type="PANTHER" id="PTHR10846:SF8">
    <property type="entry name" value="INNER MEMBRANE PROTEIN YRBG"/>
    <property type="match status" value="1"/>
</dbReference>
<evidence type="ECO:0000313" key="7">
    <source>
        <dbReference type="EMBL" id="SNT74268.1"/>
    </source>
</evidence>
<protein>
    <submittedName>
        <fullName evidence="7">Cation:H+ antiporter</fullName>
    </submittedName>
</protein>
<feature type="transmembrane region" description="Helical" evidence="5">
    <location>
        <begin position="126"/>
        <end position="144"/>
    </location>
</feature>
<evidence type="ECO:0000256" key="3">
    <source>
        <dbReference type="ARBA" id="ARBA00022989"/>
    </source>
</evidence>
<dbReference type="Gene3D" id="6.10.280.80">
    <property type="entry name" value="NCX, peripheral helical region"/>
    <property type="match status" value="1"/>
</dbReference>
<feature type="transmembrane region" description="Helical" evidence="5">
    <location>
        <begin position="68"/>
        <end position="91"/>
    </location>
</feature>
<dbReference type="EMBL" id="FZQA01000004">
    <property type="protein sequence ID" value="SNT74268.1"/>
    <property type="molecule type" value="Genomic_DNA"/>
</dbReference>
<dbReference type="InterPro" id="IPR004481">
    <property type="entry name" value="K/Na/Ca-exchanger"/>
</dbReference>
<keyword evidence="3 5" id="KW-1133">Transmembrane helix</keyword>
<evidence type="ECO:0000259" key="6">
    <source>
        <dbReference type="Pfam" id="PF01699"/>
    </source>
</evidence>
<proteinExistence type="predicted"/>
<feature type="transmembrane region" description="Helical" evidence="5">
    <location>
        <begin position="245"/>
        <end position="265"/>
    </location>
</feature>
<evidence type="ECO:0000256" key="2">
    <source>
        <dbReference type="ARBA" id="ARBA00022692"/>
    </source>
</evidence>
<keyword evidence="4 5" id="KW-0472">Membrane</keyword>
<dbReference type="GO" id="GO:0008273">
    <property type="term" value="F:calcium, potassium:sodium antiporter activity"/>
    <property type="evidence" value="ECO:0007669"/>
    <property type="project" value="TreeGrafter"/>
</dbReference>
<dbReference type="OrthoDB" id="9794225at2"/>
<dbReference type="NCBIfam" id="TIGR00367">
    <property type="entry name" value="calcium/sodium antiporter"/>
    <property type="match status" value="1"/>
</dbReference>